<dbReference type="AlphaFoldDB" id="E2S975"/>
<dbReference type="EMBL" id="ACLF03000003">
    <property type="protein sequence ID" value="EFQ83799.1"/>
    <property type="molecule type" value="Genomic_DNA"/>
</dbReference>
<accession>E2S975</accession>
<name>E2S975_9ACTN</name>
<dbReference type="Proteomes" id="UP000003111">
    <property type="component" value="Unassembled WGS sequence"/>
</dbReference>
<organism evidence="1 2">
    <name type="scientific">Aeromicrobium marinum DSM 15272</name>
    <dbReference type="NCBI Taxonomy" id="585531"/>
    <lineage>
        <taxon>Bacteria</taxon>
        <taxon>Bacillati</taxon>
        <taxon>Actinomycetota</taxon>
        <taxon>Actinomycetes</taxon>
        <taxon>Propionibacteriales</taxon>
        <taxon>Nocardioidaceae</taxon>
        <taxon>Aeromicrobium</taxon>
    </lineage>
</organism>
<gene>
    <name evidence="1" type="ORF">HMPREF0063_10515</name>
</gene>
<comment type="caution">
    <text evidence="1">The sequence shown here is derived from an EMBL/GenBank/DDBJ whole genome shotgun (WGS) entry which is preliminary data.</text>
</comment>
<dbReference type="eggNOG" id="COG3885">
    <property type="taxonomic scope" value="Bacteria"/>
</dbReference>
<dbReference type="STRING" id="585531.HMPREF0063_10515"/>
<evidence type="ECO:0008006" key="3">
    <source>
        <dbReference type="Google" id="ProtNLM"/>
    </source>
</evidence>
<keyword evidence="2" id="KW-1185">Reference proteome</keyword>
<evidence type="ECO:0000313" key="1">
    <source>
        <dbReference type="EMBL" id="EFQ83799.1"/>
    </source>
</evidence>
<reference evidence="1" key="1">
    <citation type="submission" date="2010-08" db="EMBL/GenBank/DDBJ databases">
        <authorList>
            <person name="Muzny D."/>
            <person name="Qin X."/>
            <person name="Buhay C."/>
            <person name="Dugan-Rocha S."/>
            <person name="Ding Y."/>
            <person name="Chen G."/>
            <person name="Hawes A."/>
            <person name="Holder M."/>
            <person name="Jhangiani S."/>
            <person name="Johnson A."/>
            <person name="Khan Z."/>
            <person name="Li Z."/>
            <person name="Liu W."/>
            <person name="Liu X."/>
            <person name="Perez L."/>
            <person name="Shen H."/>
            <person name="Wang Q."/>
            <person name="Watt J."/>
            <person name="Xi L."/>
            <person name="Xin Y."/>
            <person name="Zhou J."/>
            <person name="Deng J."/>
            <person name="Jiang H."/>
            <person name="Liu Y."/>
            <person name="Qu J."/>
            <person name="Song X.-Z."/>
            <person name="Zhang L."/>
            <person name="Villasana D."/>
            <person name="Johnson A."/>
            <person name="Liu J."/>
            <person name="Liyanage D."/>
            <person name="Lorensuhewa L."/>
            <person name="Robinson T."/>
            <person name="Song A."/>
            <person name="Song B.-B."/>
            <person name="Dinh H."/>
            <person name="Thornton R."/>
            <person name="Coyle M."/>
            <person name="Francisco L."/>
            <person name="Jackson L."/>
            <person name="Javaid M."/>
            <person name="Korchina V."/>
            <person name="Kovar C."/>
            <person name="Mata R."/>
            <person name="Mathew T."/>
            <person name="Ngo R."/>
            <person name="Nguyen L."/>
            <person name="Nguyen N."/>
            <person name="Okwuonu G."/>
            <person name="Ongeri F."/>
            <person name="Pham C."/>
            <person name="Simmons D."/>
            <person name="Wilczek-Boney K."/>
            <person name="Hale W."/>
            <person name="Jakkamsetti A."/>
            <person name="Pham P."/>
            <person name="Ruth R."/>
            <person name="San Lucas F."/>
            <person name="Warren J."/>
            <person name="Zhang J."/>
            <person name="Zhao Z."/>
            <person name="Zhou C."/>
            <person name="Zhu D."/>
            <person name="Lee S."/>
            <person name="Bess C."/>
            <person name="Blankenburg K."/>
            <person name="Forbes L."/>
            <person name="Fu Q."/>
            <person name="Gubbala S."/>
            <person name="Hirani K."/>
            <person name="Jayaseelan J.C."/>
            <person name="Lara F."/>
            <person name="Munidasa M."/>
            <person name="Palculict T."/>
            <person name="Patil S."/>
            <person name="Pu L.-L."/>
            <person name="Saada N."/>
            <person name="Tang L."/>
            <person name="Weissenberger G."/>
            <person name="Zhu Y."/>
            <person name="Hemphill L."/>
            <person name="Shang Y."/>
            <person name="Youmans B."/>
            <person name="Ayvaz T."/>
            <person name="Ross M."/>
            <person name="Santibanez J."/>
            <person name="Aqrawi P."/>
            <person name="Gross S."/>
            <person name="Joshi V."/>
            <person name="Fowler G."/>
            <person name="Nazareth L."/>
            <person name="Reid J."/>
            <person name="Worley K."/>
            <person name="Petrosino J."/>
            <person name="Highlander S."/>
            <person name="Gibbs R."/>
        </authorList>
    </citation>
    <scope>NUCLEOTIDE SEQUENCE [LARGE SCALE GENOMIC DNA]</scope>
    <source>
        <strain evidence="1">DSM 15272</strain>
    </source>
</reference>
<dbReference type="Gene3D" id="3.40.830.10">
    <property type="entry name" value="LigB-like"/>
    <property type="match status" value="1"/>
</dbReference>
<protein>
    <recommendedName>
        <fullName evidence="3">Extradiol ring-cleavage dioxygenase class III enzyme subunit B domain-containing protein</fullName>
    </recommendedName>
</protein>
<evidence type="ECO:0000313" key="2">
    <source>
        <dbReference type="Proteomes" id="UP000003111"/>
    </source>
</evidence>
<sequence length="230" mass="23515">MSRFAYARRVIVAVAVCPPTPVLVPEVTGGSAPDLEPVRSASHAAVARLVAGEPDLVVVLAPGIDDEPKDGLAGGTLHGFGVDVRAGGDDLVLPYAHTIGAWLLDRAGWTGPRLHAGSPPEPLDGRVALLVLADGSARRSDRAPGHLDPRAEGFDRTVQTALATGDVAALADLDLATAAELMVGGATTLRAMAEVLAAPSGPRWTARLGYAGAPLGVGYWVADWSAGTEV</sequence>
<proteinExistence type="predicted"/>
<dbReference type="HOGENOM" id="CLU_090899_0_0_11"/>